<dbReference type="KEGG" id="cphy:B5808_17015"/>
<dbReference type="EMBL" id="CP020715">
    <property type="protein sequence ID" value="ARJ06735.1"/>
    <property type="molecule type" value="Genomic_DNA"/>
</dbReference>
<dbReference type="STRING" id="1619308.B5808_17015"/>
<dbReference type="AlphaFoldDB" id="A0A1X9LNE4"/>
<dbReference type="SUPFAM" id="SSF46689">
    <property type="entry name" value="Homeodomain-like"/>
    <property type="match status" value="1"/>
</dbReference>
<dbReference type="GO" id="GO:0000976">
    <property type="term" value="F:transcription cis-regulatory region binding"/>
    <property type="evidence" value="ECO:0007669"/>
    <property type="project" value="TreeGrafter"/>
</dbReference>
<dbReference type="PANTHER" id="PTHR30055:SF146">
    <property type="entry name" value="HTH-TYPE TRANSCRIPTIONAL DUAL REGULATOR CECR"/>
    <property type="match status" value="1"/>
</dbReference>
<sequence>MARAYSSPRRAAEAASTRAAIIAAAAKLFVRDGYAATSLKAIATEANVAVPTVQLQGSKHSLLIAAFEVAFAGDEGKHSLTERPSLVSIMSEPDLATAIDRYVEFLDDANQRAAGIVRAMAAAADADPAARAAYEELEQRRHRDMLLAAGWFAGRGVIPEERVAEAADVLGYITSADAYLHFTRARGWTRTQWRNWTANQLAHLSDQLGGL</sequence>
<dbReference type="InterPro" id="IPR050109">
    <property type="entry name" value="HTH-type_TetR-like_transc_reg"/>
</dbReference>
<dbReference type="GO" id="GO:0003700">
    <property type="term" value="F:DNA-binding transcription factor activity"/>
    <property type="evidence" value="ECO:0007669"/>
    <property type="project" value="TreeGrafter"/>
</dbReference>
<gene>
    <name evidence="2" type="ORF">B5808_17015</name>
</gene>
<dbReference type="RefSeq" id="WP_085020873.1">
    <property type="nucleotide sequence ID" value="NZ_BMHD01000001.1"/>
</dbReference>
<evidence type="ECO:0000313" key="2">
    <source>
        <dbReference type="EMBL" id="ARJ06735.1"/>
    </source>
</evidence>
<reference evidence="2 3" key="1">
    <citation type="submission" date="2017-04" db="EMBL/GenBank/DDBJ databases">
        <authorList>
            <person name="Afonso C.L."/>
            <person name="Miller P.J."/>
            <person name="Scott M.A."/>
            <person name="Spackman E."/>
            <person name="Goraichik I."/>
            <person name="Dimitrov K.M."/>
            <person name="Suarez D.L."/>
            <person name="Swayne D.E."/>
        </authorList>
    </citation>
    <scope>NUCLEOTIDE SEQUENCE [LARGE SCALE GENOMIC DNA]</scope>
    <source>
        <strain evidence="3">XA(T)</strain>
    </source>
</reference>
<dbReference type="InterPro" id="IPR001647">
    <property type="entry name" value="HTH_TetR"/>
</dbReference>
<dbReference type="Proteomes" id="UP000192775">
    <property type="component" value="Chromosome"/>
</dbReference>
<dbReference type="InterPro" id="IPR009057">
    <property type="entry name" value="Homeodomain-like_sf"/>
</dbReference>
<dbReference type="PANTHER" id="PTHR30055">
    <property type="entry name" value="HTH-TYPE TRANSCRIPTIONAL REGULATOR RUTR"/>
    <property type="match status" value="1"/>
</dbReference>
<protein>
    <submittedName>
        <fullName evidence="2">Uncharacterized protein</fullName>
    </submittedName>
</protein>
<dbReference type="Pfam" id="PF00440">
    <property type="entry name" value="TetR_N"/>
    <property type="match status" value="1"/>
</dbReference>
<name>A0A1X9LNE4_9MICO</name>
<evidence type="ECO:0000256" key="1">
    <source>
        <dbReference type="ARBA" id="ARBA00023125"/>
    </source>
</evidence>
<proteinExistence type="predicted"/>
<accession>A0A1X9LNE4</accession>
<evidence type="ECO:0000313" key="3">
    <source>
        <dbReference type="Proteomes" id="UP000192775"/>
    </source>
</evidence>
<dbReference type="Gene3D" id="1.10.357.10">
    <property type="entry name" value="Tetracycline Repressor, domain 2"/>
    <property type="match status" value="1"/>
</dbReference>
<keyword evidence="1" id="KW-0238">DNA-binding</keyword>
<organism evidence="2 3">
    <name type="scientific">Cnuibacter physcomitrellae</name>
    <dbReference type="NCBI Taxonomy" id="1619308"/>
    <lineage>
        <taxon>Bacteria</taxon>
        <taxon>Bacillati</taxon>
        <taxon>Actinomycetota</taxon>
        <taxon>Actinomycetes</taxon>
        <taxon>Micrococcales</taxon>
        <taxon>Microbacteriaceae</taxon>
        <taxon>Cnuibacter</taxon>
    </lineage>
</organism>
<keyword evidence="3" id="KW-1185">Reference proteome</keyword>